<dbReference type="SUPFAM" id="SSF46689">
    <property type="entry name" value="Homeodomain-like"/>
    <property type="match status" value="2"/>
</dbReference>
<dbReference type="PANTHER" id="PTHR11019:SF159">
    <property type="entry name" value="TRANSCRIPTIONAL REGULATOR-RELATED"/>
    <property type="match status" value="1"/>
</dbReference>
<dbReference type="Pfam" id="PF12852">
    <property type="entry name" value="Cupin_6"/>
    <property type="match status" value="1"/>
</dbReference>
<dbReference type="Gene3D" id="2.60.120.10">
    <property type="entry name" value="Jelly Rolls"/>
    <property type="match status" value="1"/>
</dbReference>
<evidence type="ECO:0000259" key="4">
    <source>
        <dbReference type="PROSITE" id="PS01124"/>
    </source>
</evidence>
<dbReference type="OrthoDB" id="5460636at2"/>
<dbReference type="GO" id="GO:0003700">
    <property type="term" value="F:DNA-binding transcription factor activity"/>
    <property type="evidence" value="ECO:0007669"/>
    <property type="project" value="InterPro"/>
</dbReference>
<evidence type="ECO:0000256" key="2">
    <source>
        <dbReference type="ARBA" id="ARBA00023125"/>
    </source>
</evidence>
<comment type="caution">
    <text evidence="5">The sequence shown here is derived from an EMBL/GenBank/DDBJ whole genome shotgun (WGS) entry which is preliminary data.</text>
</comment>
<dbReference type="InterPro" id="IPR014710">
    <property type="entry name" value="RmlC-like_jellyroll"/>
</dbReference>
<keyword evidence="2" id="KW-0238">DNA-binding</keyword>
<sequence length="334" mass="36106">MRKTPKQLAEKPTPLELRDPRGDAVADVLGASLIRHALYNPIEARAPWGLRIPRRNRASFYLVAHGGARLEVEGERAHVLSPGEVGFVPHGTAHALRDSADSELLPVCDGPYSPSWVPRRIGGRGAATTIVAGFFELSDGRGPVLLQGVPPLVVLSASDPASGPWISAAVQFILAESAAPRPASNIVLQRLADVLFVLALRSTVGDGPCKRGAIPAVADPRIYETLSLMHARVADPWTVDVLARRVGMSRSGFAARFTELVGESPLQYLARWRIARAAELLRDTTEKVETIAGRVGYESVPAFSRAFKRWQGTGPAAFRRGPFAHTLEKRSATR</sequence>
<dbReference type="AlphaFoldDB" id="A0A3A8KHL4"/>
<dbReference type="InterPro" id="IPR009057">
    <property type="entry name" value="Homeodomain-like_sf"/>
</dbReference>
<dbReference type="InterPro" id="IPR032783">
    <property type="entry name" value="AraC_lig"/>
</dbReference>
<accession>A0A3A8KHL4</accession>
<dbReference type="SUPFAM" id="SSF51182">
    <property type="entry name" value="RmlC-like cupins"/>
    <property type="match status" value="1"/>
</dbReference>
<feature type="domain" description="HTH araC/xylS-type" evidence="4">
    <location>
        <begin position="223"/>
        <end position="321"/>
    </location>
</feature>
<organism evidence="5 6">
    <name type="scientific">Corallococcus carmarthensis</name>
    <dbReference type="NCBI Taxonomy" id="2316728"/>
    <lineage>
        <taxon>Bacteria</taxon>
        <taxon>Pseudomonadati</taxon>
        <taxon>Myxococcota</taxon>
        <taxon>Myxococcia</taxon>
        <taxon>Myxococcales</taxon>
        <taxon>Cystobacterineae</taxon>
        <taxon>Myxococcaceae</taxon>
        <taxon>Corallococcus</taxon>
    </lineage>
</organism>
<dbReference type="Proteomes" id="UP000268313">
    <property type="component" value="Unassembled WGS sequence"/>
</dbReference>
<keyword evidence="3" id="KW-0804">Transcription</keyword>
<evidence type="ECO:0000256" key="1">
    <source>
        <dbReference type="ARBA" id="ARBA00023015"/>
    </source>
</evidence>
<reference evidence="6" key="1">
    <citation type="submission" date="2018-09" db="EMBL/GenBank/DDBJ databases">
        <authorList>
            <person name="Livingstone P.G."/>
            <person name="Whitworth D.E."/>
        </authorList>
    </citation>
    <scope>NUCLEOTIDE SEQUENCE [LARGE SCALE GENOMIC DNA]</scope>
    <source>
        <strain evidence="6">CA043D</strain>
    </source>
</reference>
<dbReference type="Pfam" id="PF12833">
    <property type="entry name" value="HTH_18"/>
    <property type="match status" value="1"/>
</dbReference>
<evidence type="ECO:0000313" key="5">
    <source>
        <dbReference type="EMBL" id="RKH07460.1"/>
    </source>
</evidence>
<dbReference type="GO" id="GO:0043565">
    <property type="term" value="F:sequence-specific DNA binding"/>
    <property type="evidence" value="ECO:0007669"/>
    <property type="project" value="InterPro"/>
</dbReference>
<evidence type="ECO:0000256" key="3">
    <source>
        <dbReference type="ARBA" id="ARBA00023163"/>
    </source>
</evidence>
<dbReference type="PANTHER" id="PTHR11019">
    <property type="entry name" value="HTH-TYPE TRANSCRIPTIONAL REGULATOR NIMR"/>
    <property type="match status" value="1"/>
</dbReference>
<keyword evidence="6" id="KW-1185">Reference proteome</keyword>
<dbReference type="InterPro" id="IPR018060">
    <property type="entry name" value="HTH_AraC"/>
</dbReference>
<dbReference type="PROSITE" id="PS01124">
    <property type="entry name" value="HTH_ARAC_FAMILY_2"/>
    <property type="match status" value="1"/>
</dbReference>
<evidence type="ECO:0000313" key="6">
    <source>
        <dbReference type="Proteomes" id="UP000268313"/>
    </source>
</evidence>
<protein>
    <submittedName>
        <fullName evidence="5">AraC family transcriptional regulator</fullName>
    </submittedName>
</protein>
<dbReference type="InterPro" id="IPR011051">
    <property type="entry name" value="RmlC_Cupin_sf"/>
</dbReference>
<gene>
    <name evidence="5" type="ORF">D7X32_01470</name>
</gene>
<proteinExistence type="predicted"/>
<name>A0A3A8KHL4_9BACT</name>
<dbReference type="EMBL" id="RAWE01000003">
    <property type="protein sequence ID" value="RKH07460.1"/>
    <property type="molecule type" value="Genomic_DNA"/>
</dbReference>
<keyword evidence="1" id="KW-0805">Transcription regulation</keyword>
<dbReference type="Gene3D" id="1.10.10.60">
    <property type="entry name" value="Homeodomain-like"/>
    <property type="match status" value="2"/>
</dbReference>
<dbReference type="SMART" id="SM00342">
    <property type="entry name" value="HTH_ARAC"/>
    <property type="match status" value="1"/>
</dbReference>